<dbReference type="Gene3D" id="3.30.530.20">
    <property type="match status" value="1"/>
</dbReference>
<feature type="region of interest" description="Disordered" evidence="1">
    <location>
        <begin position="250"/>
        <end position="390"/>
    </location>
</feature>
<sequence>MAASTQAKDRFKNASQGLVSALGQKTLDTVGSRLDGLTGKLEDVAGGGPIGKAVAKGAEAKAEGGSPVGGALKGAVSGVKDTVTGKGGGKGGGGKATKATTILEEIDVGVPLQVAYDQWTEFGSFPSFMKKVENVEAEEDTKLRWKAQIFWSHREWEATILEQVPEERIVWRSKGQKGHVDGSVTFHELGPNLTRIIVVLEYYPQGFMERTGNLWRAQGRRVRAELLHFRRHVMTRTILDPDQVEGWRGTIEDGEVVETHEDALASEEDRDEEDSDEEDSGEESAEPEDEADEYDEAQEGEEPEAEYDEEGTEAEADEEPEAEYDEEPDAEDEADEDAEAEEADEDYEEPEDEAEDLDEEPDEEPEDAEEQPDDEPPARSSRTRSRRTGR</sequence>
<evidence type="ECO:0000259" key="2">
    <source>
        <dbReference type="Pfam" id="PF03364"/>
    </source>
</evidence>
<gene>
    <name evidence="3" type="ORF">AB3X52_17360</name>
</gene>
<dbReference type="SUPFAM" id="SSF55961">
    <property type="entry name" value="Bet v1-like"/>
    <property type="match status" value="1"/>
</dbReference>
<keyword evidence="4" id="KW-1185">Reference proteome</keyword>
<dbReference type="InterPro" id="IPR005031">
    <property type="entry name" value="COQ10_START"/>
</dbReference>
<dbReference type="RefSeq" id="WP_367995356.1">
    <property type="nucleotide sequence ID" value="NZ_JBFPJR010000041.1"/>
</dbReference>
<comment type="caution">
    <text evidence="3">The sequence shown here is derived from an EMBL/GenBank/DDBJ whole genome shotgun (WGS) entry which is preliminary data.</text>
</comment>
<dbReference type="Pfam" id="PF03364">
    <property type="entry name" value="Polyketide_cyc"/>
    <property type="match status" value="1"/>
</dbReference>
<feature type="compositionally biased region" description="Acidic residues" evidence="1">
    <location>
        <begin position="264"/>
        <end position="375"/>
    </location>
</feature>
<name>A0ABV3T3L8_9ACTN</name>
<dbReference type="InterPro" id="IPR023393">
    <property type="entry name" value="START-like_dom_sf"/>
</dbReference>
<evidence type="ECO:0000256" key="1">
    <source>
        <dbReference type="SAM" id="MobiDB-lite"/>
    </source>
</evidence>
<proteinExistence type="predicted"/>
<evidence type="ECO:0000313" key="3">
    <source>
        <dbReference type="EMBL" id="MEX0429390.1"/>
    </source>
</evidence>
<dbReference type="Proteomes" id="UP001556631">
    <property type="component" value="Unassembled WGS sequence"/>
</dbReference>
<dbReference type="PANTHER" id="PTHR33824:SF7">
    <property type="entry name" value="POLYKETIDE CYCLASE_DEHYDRASE AND LIPID TRANSPORT SUPERFAMILY PROTEIN"/>
    <property type="match status" value="1"/>
</dbReference>
<accession>A0ABV3T3L8</accession>
<protein>
    <submittedName>
        <fullName evidence="3">SRPBCC family protein</fullName>
    </submittedName>
</protein>
<reference evidence="3 4" key="1">
    <citation type="submission" date="2024-07" db="EMBL/GenBank/DDBJ databases">
        <authorList>
            <person name="Lee S."/>
            <person name="Kang M."/>
        </authorList>
    </citation>
    <scope>NUCLEOTIDE SEQUENCE [LARGE SCALE GENOMIC DNA]</scope>
    <source>
        <strain evidence="3 4">DS6</strain>
    </source>
</reference>
<dbReference type="CDD" id="cd07817">
    <property type="entry name" value="SRPBCC_8"/>
    <property type="match status" value="1"/>
</dbReference>
<feature type="compositionally biased region" description="Basic residues" evidence="1">
    <location>
        <begin position="381"/>
        <end position="390"/>
    </location>
</feature>
<dbReference type="EMBL" id="JBFPJR010000041">
    <property type="protein sequence ID" value="MEX0429390.1"/>
    <property type="molecule type" value="Genomic_DNA"/>
</dbReference>
<dbReference type="InterPro" id="IPR047137">
    <property type="entry name" value="ORF3"/>
</dbReference>
<dbReference type="PANTHER" id="PTHR33824">
    <property type="entry name" value="POLYKETIDE CYCLASE/DEHYDRASE AND LIPID TRANSPORT SUPERFAMILY PROTEIN"/>
    <property type="match status" value="1"/>
</dbReference>
<feature type="domain" description="Coenzyme Q-binding protein COQ10 START" evidence="2">
    <location>
        <begin position="108"/>
        <end position="229"/>
    </location>
</feature>
<evidence type="ECO:0000313" key="4">
    <source>
        <dbReference type="Proteomes" id="UP001556631"/>
    </source>
</evidence>
<organism evidence="3 4">
    <name type="scientific">Nocardioides eburneus</name>
    <dbReference type="NCBI Taxonomy" id="3231482"/>
    <lineage>
        <taxon>Bacteria</taxon>
        <taxon>Bacillati</taxon>
        <taxon>Actinomycetota</taxon>
        <taxon>Actinomycetes</taxon>
        <taxon>Propionibacteriales</taxon>
        <taxon>Nocardioidaceae</taxon>
        <taxon>Nocardioides</taxon>
    </lineage>
</organism>